<dbReference type="eggNOG" id="COG1277">
    <property type="taxonomic scope" value="Bacteria"/>
</dbReference>
<feature type="transmembrane region" description="Helical" evidence="6">
    <location>
        <begin position="139"/>
        <end position="158"/>
    </location>
</feature>
<feature type="transmembrane region" description="Helical" evidence="6">
    <location>
        <begin position="95"/>
        <end position="119"/>
    </location>
</feature>
<evidence type="ECO:0000256" key="6">
    <source>
        <dbReference type="SAM" id="Phobius"/>
    </source>
</evidence>
<evidence type="ECO:0000256" key="3">
    <source>
        <dbReference type="ARBA" id="ARBA00022692"/>
    </source>
</evidence>
<dbReference type="PATRIC" id="fig|746697.3.peg.2922"/>
<reference evidence="7 8" key="1">
    <citation type="submission" date="2012-06" db="EMBL/GenBank/DDBJ databases">
        <title>The complete genome of Aequorivita sublithincola DSM 14238.</title>
        <authorList>
            <consortium name="US DOE Joint Genome Institute (JGI-PGF)"/>
            <person name="Lucas S."/>
            <person name="Copeland A."/>
            <person name="Lapidus A."/>
            <person name="Goodwin L."/>
            <person name="Pitluck S."/>
            <person name="Peters L."/>
            <person name="Munk A.C.C."/>
            <person name="Kyrpides N."/>
            <person name="Mavromatis K."/>
            <person name="Pagani I."/>
            <person name="Ivanova N."/>
            <person name="Ovchinnikova G."/>
            <person name="Zeytun A."/>
            <person name="Detter J.C."/>
            <person name="Han C."/>
            <person name="Land M."/>
            <person name="Hauser L."/>
            <person name="Markowitz V."/>
            <person name="Cheng J.-F."/>
            <person name="Hugenholtz P."/>
            <person name="Woyke T."/>
            <person name="Wu D."/>
            <person name="Tindall B."/>
            <person name="Faehnrich R."/>
            <person name="Brambilla E."/>
            <person name="Klenk H.-P."/>
            <person name="Eisen J.A."/>
        </authorList>
    </citation>
    <scope>NUCLEOTIDE SEQUENCE [LARGE SCALE GENOMIC DNA]</scope>
    <source>
        <strain evidence="8">DSM 14238 / LMG 21431 / ACAM 643 / 9-3</strain>
    </source>
</reference>
<feature type="transmembrane region" description="Helical" evidence="6">
    <location>
        <begin position="214"/>
        <end position="233"/>
    </location>
</feature>
<sequence length="235" mass="26049">MLTIIKREINSFFSSTIGYLVIAVFLVINGLFLWVFSGNYNILDSGFADLSPFFELAPWVLLFLIPAVCMRAFSDEMKMGTLELLLTKPISLKQIVLGKYFGAVILIIIALIPTVLYVFTISELGNPSGNWDVGSTIGSYIGLLFLVFAYTSIGIFSSTLSQNQIVAFIIAVFLCFALYYGFDGLSSSTFNISSLGMKAHFDSVARGVLDTRDLIYFLSITVFFIALTVFKLMKQ</sequence>
<dbReference type="GO" id="GO:0140359">
    <property type="term" value="F:ABC-type transporter activity"/>
    <property type="evidence" value="ECO:0007669"/>
    <property type="project" value="InterPro"/>
</dbReference>
<dbReference type="PANTHER" id="PTHR30294:SF29">
    <property type="entry name" value="MULTIDRUG ABC TRANSPORTER PERMEASE YBHS-RELATED"/>
    <property type="match status" value="1"/>
</dbReference>
<keyword evidence="4 6" id="KW-1133">Transmembrane helix</keyword>
<feature type="transmembrane region" description="Helical" evidence="6">
    <location>
        <begin position="165"/>
        <end position="182"/>
    </location>
</feature>
<accession>I3YZ96</accession>
<evidence type="ECO:0000313" key="7">
    <source>
        <dbReference type="EMBL" id="AFL82314.1"/>
    </source>
</evidence>
<evidence type="ECO:0000256" key="1">
    <source>
        <dbReference type="ARBA" id="ARBA00004651"/>
    </source>
</evidence>
<dbReference type="KEGG" id="asl:Aeqsu_2873"/>
<dbReference type="HOGENOM" id="CLU_081003_0_1_10"/>
<organism evidence="7 8">
    <name type="scientific">Aequorivita sublithincola (strain DSM 14238 / LMG 21431 / ACAM 643 / 9-3)</name>
    <dbReference type="NCBI Taxonomy" id="746697"/>
    <lineage>
        <taxon>Bacteria</taxon>
        <taxon>Pseudomonadati</taxon>
        <taxon>Bacteroidota</taxon>
        <taxon>Flavobacteriia</taxon>
        <taxon>Flavobacteriales</taxon>
        <taxon>Flavobacteriaceae</taxon>
        <taxon>Aequorivita</taxon>
    </lineage>
</organism>
<evidence type="ECO:0000313" key="8">
    <source>
        <dbReference type="Proteomes" id="UP000006049"/>
    </source>
</evidence>
<dbReference type="Proteomes" id="UP000006049">
    <property type="component" value="Chromosome"/>
</dbReference>
<evidence type="ECO:0000256" key="4">
    <source>
        <dbReference type="ARBA" id="ARBA00022989"/>
    </source>
</evidence>
<dbReference type="EMBL" id="CP003280">
    <property type="protein sequence ID" value="AFL82314.1"/>
    <property type="molecule type" value="Genomic_DNA"/>
</dbReference>
<dbReference type="InterPro" id="IPR051449">
    <property type="entry name" value="ABC-2_transporter_component"/>
</dbReference>
<dbReference type="STRING" id="746697.Aeqsu_2873"/>
<keyword evidence="3 6" id="KW-0812">Transmembrane</keyword>
<protein>
    <submittedName>
        <fullName evidence="7">Protein involved in gliding motility GldF</fullName>
    </submittedName>
</protein>
<feature type="transmembrane region" description="Helical" evidence="6">
    <location>
        <begin position="12"/>
        <end position="36"/>
    </location>
</feature>
<evidence type="ECO:0000256" key="5">
    <source>
        <dbReference type="ARBA" id="ARBA00023136"/>
    </source>
</evidence>
<name>I3YZ96_AEQSU</name>
<dbReference type="InterPro" id="IPR019860">
    <property type="entry name" value="Motility-assoc_ABC_perm_GldF"/>
</dbReference>
<dbReference type="NCBIfam" id="TIGR03518">
    <property type="entry name" value="ABC_perm_GldF"/>
    <property type="match status" value="1"/>
</dbReference>
<dbReference type="Pfam" id="PF12679">
    <property type="entry name" value="ABC2_membrane_2"/>
    <property type="match status" value="1"/>
</dbReference>
<keyword evidence="8" id="KW-1185">Reference proteome</keyword>
<keyword evidence="2" id="KW-1003">Cell membrane</keyword>
<comment type="subcellular location">
    <subcellularLocation>
        <location evidence="1">Cell membrane</location>
        <topology evidence="1">Multi-pass membrane protein</topology>
    </subcellularLocation>
</comment>
<dbReference type="RefSeq" id="WP_014783563.1">
    <property type="nucleotide sequence ID" value="NC_018013.1"/>
</dbReference>
<feature type="transmembrane region" description="Helical" evidence="6">
    <location>
        <begin position="56"/>
        <end position="74"/>
    </location>
</feature>
<dbReference type="PANTHER" id="PTHR30294">
    <property type="entry name" value="MEMBRANE COMPONENT OF ABC TRANSPORTER YHHJ-RELATED"/>
    <property type="match status" value="1"/>
</dbReference>
<gene>
    <name evidence="7" type="ordered locus">Aeqsu_2873</name>
</gene>
<keyword evidence="5 6" id="KW-0472">Membrane</keyword>
<dbReference type="OrthoDB" id="9794512at2"/>
<dbReference type="AlphaFoldDB" id="I3YZ96"/>
<proteinExistence type="predicted"/>
<dbReference type="GO" id="GO:0005886">
    <property type="term" value="C:plasma membrane"/>
    <property type="evidence" value="ECO:0007669"/>
    <property type="project" value="UniProtKB-SubCell"/>
</dbReference>
<evidence type="ECO:0000256" key="2">
    <source>
        <dbReference type="ARBA" id="ARBA00022475"/>
    </source>
</evidence>